<proteinExistence type="predicted"/>
<feature type="compositionally biased region" description="Polar residues" evidence="1">
    <location>
        <begin position="1"/>
        <end position="13"/>
    </location>
</feature>
<reference evidence="2" key="1">
    <citation type="submission" date="2023-03" db="EMBL/GenBank/DDBJ databases">
        <title>Massive genome expansion in bonnet fungi (Mycena s.s.) driven by repeated elements and novel gene families across ecological guilds.</title>
        <authorList>
            <consortium name="Lawrence Berkeley National Laboratory"/>
            <person name="Harder C.B."/>
            <person name="Miyauchi S."/>
            <person name="Viragh M."/>
            <person name="Kuo A."/>
            <person name="Thoen E."/>
            <person name="Andreopoulos B."/>
            <person name="Lu D."/>
            <person name="Skrede I."/>
            <person name="Drula E."/>
            <person name="Henrissat B."/>
            <person name="Morin E."/>
            <person name="Kohler A."/>
            <person name="Barry K."/>
            <person name="LaButti K."/>
            <person name="Morin E."/>
            <person name="Salamov A."/>
            <person name="Lipzen A."/>
            <person name="Mereny Z."/>
            <person name="Hegedus B."/>
            <person name="Baldrian P."/>
            <person name="Stursova M."/>
            <person name="Weitz H."/>
            <person name="Taylor A."/>
            <person name="Grigoriev I.V."/>
            <person name="Nagy L.G."/>
            <person name="Martin F."/>
            <person name="Kauserud H."/>
        </authorList>
    </citation>
    <scope>NUCLEOTIDE SEQUENCE</scope>
    <source>
        <strain evidence="2">CBHHK182m</strain>
    </source>
</reference>
<evidence type="ECO:0000313" key="2">
    <source>
        <dbReference type="EMBL" id="KAJ7750299.1"/>
    </source>
</evidence>
<comment type="caution">
    <text evidence="2">The sequence shown here is derived from an EMBL/GenBank/DDBJ whole genome shotgun (WGS) entry which is preliminary data.</text>
</comment>
<name>A0AAD7IWP5_9AGAR</name>
<gene>
    <name evidence="2" type="ORF">B0H16DRAFT_1724697</name>
</gene>
<evidence type="ECO:0000256" key="1">
    <source>
        <dbReference type="SAM" id="MobiDB-lite"/>
    </source>
</evidence>
<organism evidence="2 3">
    <name type="scientific">Mycena metata</name>
    <dbReference type="NCBI Taxonomy" id="1033252"/>
    <lineage>
        <taxon>Eukaryota</taxon>
        <taxon>Fungi</taxon>
        <taxon>Dikarya</taxon>
        <taxon>Basidiomycota</taxon>
        <taxon>Agaricomycotina</taxon>
        <taxon>Agaricomycetes</taxon>
        <taxon>Agaricomycetidae</taxon>
        <taxon>Agaricales</taxon>
        <taxon>Marasmiineae</taxon>
        <taxon>Mycenaceae</taxon>
        <taxon>Mycena</taxon>
    </lineage>
</organism>
<accession>A0AAD7IWP5</accession>
<sequence>MSSSNPTISPATSSDEEEIRAERKALLVKTQKQLVDEMITAGQKVVPKPIPDDTSERERILLSQANLVMVTAASRPYMAKLVAWQKTLSGKDWGVDFTRPRPSNQVEGWDDFVDEILCYC</sequence>
<protein>
    <submittedName>
        <fullName evidence="2">Uncharacterized protein</fullName>
    </submittedName>
</protein>
<feature type="region of interest" description="Disordered" evidence="1">
    <location>
        <begin position="1"/>
        <end position="20"/>
    </location>
</feature>
<evidence type="ECO:0000313" key="3">
    <source>
        <dbReference type="Proteomes" id="UP001215598"/>
    </source>
</evidence>
<keyword evidence="3" id="KW-1185">Reference proteome</keyword>
<dbReference type="AlphaFoldDB" id="A0AAD7IWP5"/>
<dbReference type="EMBL" id="JARKIB010000066">
    <property type="protein sequence ID" value="KAJ7750299.1"/>
    <property type="molecule type" value="Genomic_DNA"/>
</dbReference>
<dbReference type="Proteomes" id="UP001215598">
    <property type="component" value="Unassembled WGS sequence"/>
</dbReference>